<gene>
    <name evidence="1" type="ORF">DSCOOX_07040</name>
</gene>
<dbReference type="Pfam" id="PF06986">
    <property type="entry name" value="F_T4SS_TraN"/>
    <property type="match status" value="1"/>
</dbReference>
<dbReference type="EMBL" id="AP021879">
    <property type="protein sequence ID" value="BBO87524.1"/>
    <property type="molecule type" value="Genomic_DNA"/>
</dbReference>
<reference evidence="1 2" key="1">
    <citation type="submission" date="2019-11" db="EMBL/GenBank/DDBJ databases">
        <title>Comparative genomics of hydrocarbon-degrading Desulfosarcina strains.</title>
        <authorList>
            <person name="Watanabe M."/>
            <person name="Kojima H."/>
            <person name="Fukui M."/>
        </authorList>
    </citation>
    <scope>NUCLEOTIDE SEQUENCE [LARGE SCALE GENOMIC DNA]</scope>
    <source>
        <strain evidence="2">oXyS1</strain>
    </source>
</reference>
<evidence type="ECO:0000313" key="2">
    <source>
        <dbReference type="Proteomes" id="UP000422108"/>
    </source>
</evidence>
<dbReference type="AlphaFoldDB" id="A0A5K8A579"/>
<evidence type="ECO:0000313" key="1">
    <source>
        <dbReference type="EMBL" id="BBO87524.1"/>
    </source>
</evidence>
<name>A0A5K8A579_9BACT</name>
<dbReference type="InterPro" id="IPR018247">
    <property type="entry name" value="EF_Hand_1_Ca_BS"/>
</dbReference>
<sequence>MNRKPIMILLSIGIASAVLISAAFGDGLLPVLGCFHDYNGNGALDSGEFGQCVTTPQGDLCMLDNIPCTETVTAAVCPGESVLNAVSDQCEHPVRYRCAGSGAIYHTLAECSGDCSSNANCAVYCPGNLTIRNNVCSADPACTYGAYNQDTDTCIEETCPYGNAFACKQFNGETFCSEMSCAISWDIITNLGSAQGEDDIQDNGPVSDENSCMGQIYIFTGKDRRCRTWGATIAFDDCCRSEDYLFGLAQCKEKEITLARLKGDGLCHYVGQYCSKEISLGFTDICVEESKSYCCFNSKLARIVQEQGRAQLSTFNGWGRASRPDCRGLTPEEFQVLDFSQIDLSEWHGDIETKSQTEIQENLQQGVTDFYDRIGN</sequence>
<protein>
    <recommendedName>
        <fullName evidence="3">Conjugal transfer protein TraN</fullName>
    </recommendedName>
</protein>
<evidence type="ECO:0008006" key="3">
    <source>
        <dbReference type="Google" id="ProtNLM"/>
    </source>
</evidence>
<proteinExistence type="predicted"/>
<accession>A0A5K8A579</accession>
<dbReference type="RefSeq" id="WP_155308973.1">
    <property type="nucleotide sequence ID" value="NZ_AP021879.1"/>
</dbReference>
<dbReference type="InterPro" id="IPR014121">
    <property type="entry name" value="TraN_Ftype"/>
</dbReference>
<keyword evidence="2" id="KW-1185">Reference proteome</keyword>
<organism evidence="1 2">
    <name type="scientific">Desulfosarcina ovata subsp. ovata</name>
    <dbReference type="NCBI Taxonomy" id="2752305"/>
    <lineage>
        <taxon>Bacteria</taxon>
        <taxon>Pseudomonadati</taxon>
        <taxon>Thermodesulfobacteriota</taxon>
        <taxon>Desulfobacteria</taxon>
        <taxon>Desulfobacterales</taxon>
        <taxon>Desulfosarcinaceae</taxon>
        <taxon>Desulfosarcina</taxon>
    </lineage>
</organism>
<dbReference type="PROSITE" id="PS00018">
    <property type="entry name" value="EF_HAND_1"/>
    <property type="match status" value="1"/>
</dbReference>
<dbReference type="Proteomes" id="UP000422108">
    <property type="component" value="Chromosome"/>
</dbReference>